<protein>
    <submittedName>
        <fullName evidence="1">Loader and inhibitor of G40P protein</fullName>
    </submittedName>
</protein>
<sequence>MGTDEVCEIVAKVQAIYPQFKINDEMLVIWMNMFRDMDFDLVMQKLLVHMAKSPFPPAIADIAAFADKGNHFLEKNMSWELEGRERIERDKKCGRRKPQPPWLSIPVTP</sequence>
<dbReference type="Gene3D" id="1.10.8.200">
    <property type="entry name" value="Replisome organizer (g39p helicase loader/inhibitor protein)"/>
    <property type="match status" value="1"/>
</dbReference>
<evidence type="ECO:0000313" key="2">
    <source>
        <dbReference type="Proteomes" id="UP000295689"/>
    </source>
</evidence>
<dbReference type="EMBL" id="SLVV01000014">
    <property type="protein sequence ID" value="TCN20418.1"/>
    <property type="molecule type" value="Genomic_DNA"/>
</dbReference>
<comment type="caution">
    <text evidence="1">The sequence shown here is derived from an EMBL/GenBank/DDBJ whole genome shotgun (WGS) entry which is preliminary data.</text>
</comment>
<dbReference type="RefSeq" id="WP_132011035.1">
    <property type="nucleotide sequence ID" value="NZ_JABUHM010000012.1"/>
</dbReference>
<dbReference type="Proteomes" id="UP000295689">
    <property type="component" value="Unassembled WGS sequence"/>
</dbReference>
<reference evidence="1 2" key="1">
    <citation type="journal article" date="2015" name="Stand. Genomic Sci.">
        <title>Genomic Encyclopedia of Bacterial and Archaeal Type Strains, Phase III: the genomes of soil and plant-associated and newly described type strains.</title>
        <authorList>
            <person name="Whitman W.B."/>
            <person name="Woyke T."/>
            <person name="Klenk H.P."/>
            <person name="Zhou Y."/>
            <person name="Lilburn T.G."/>
            <person name="Beck B.J."/>
            <person name="De Vos P."/>
            <person name="Vandamme P."/>
            <person name="Eisen J.A."/>
            <person name="Garrity G."/>
            <person name="Hugenholtz P."/>
            <person name="Kyrpides N.C."/>
        </authorList>
    </citation>
    <scope>NUCLEOTIDE SEQUENCE [LARGE SCALE GENOMIC DNA]</scope>
    <source>
        <strain evidence="1 2">CV53</strain>
    </source>
</reference>
<proteinExistence type="predicted"/>
<dbReference type="AlphaFoldDB" id="A0A4R2B1L9"/>
<name>A0A4R2B1L9_9BACI</name>
<accession>A0A4R2B1L9</accession>
<gene>
    <name evidence="1" type="ORF">EV146_11435</name>
</gene>
<evidence type="ECO:0000313" key="1">
    <source>
        <dbReference type="EMBL" id="TCN20418.1"/>
    </source>
</evidence>
<keyword evidence="2" id="KW-1185">Reference proteome</keyword>
<organism evidence="1 2">
    <name type="scientific">Mesobacillus foraminis</name>
    <dbReference type="NCBI Taxonomy" id="279826"/>
    <lineage>
        <taxon>Bacteria</taxon>
        <taxon>Bacillati</taxon>
        <taxon>Bacillota</taxon>
        <taxon>Bacilli</taxon>
        <taxon>Bacillales</taxon>
        <taxon>Bacillaceae</taxon>
        <taxon>Mesobacillus</taxon>
    </lineage>
</organism>